<organism evidence="3 4">
    <name type="scientific">Pedobacter psychrotolerans</name>
    <dbReference type="NCBI Taxonomy" id="1843235"/>
    <lineage>
        <taxon>Bacteria</taxon>
        <taxon>Pseudomonadati</taxon>
        <taxon>Bacteroidota</taxon>
        <taxon>Sphingobacteriia</taxon>
        <taxon>Sphingobacteriales</taxon>
        <taxon>Sphingobacteriaceae</taxon>
        <taxon>Pedobacter</taxon>
    </lineage>
</organism>
<dbReference type="InterPro" id="IPR006531">
    <property type="entry name" value="Gp5/Vgr_OB"/>
</dbReference>
<dbReference type="Gene3D" id="3.55.50.10">
    <property type="entry name" value="Baseplate protein-like domains"/>
    <property type="match status" value="1"/>
</dbReference>
<evidence type="ECO:0000313" key="5">
    <source>
        <dbReference type="Proteomes" id="UP000622648"/>
    </source>
</evidence>
<evidence type="ECO:0000313" key="2">
    <source>
        <dbReference type="EMBL" id="GGE67213.1"/>
    </source>
</evidence>
<proteinExistence type="predicted"/>
<dbReference type="Proteomes" id="UP000622648">
    <property type="component" value="Unassembled WGS sequence"/>
</dbReference>
<reference evidence="3 4" key="3">
    <citation type="submission" date="2019-03" db="EMBL/GenBank/DDBJ databases">
        <title>Genomic Encyclopedia of Type Strains, Phase IV (KMG-IV): sequencing the most valuable type-strain genomes for metagenomic binning, comparative biology and taxonomic classification.</title>
        <authorList>
            <person name="Goeker M."/>
        </authorList>
    </citation>
    <scope>NUCLEOTIDE SEQUENCE [LARGE SCALE GENOMIC DNA]</scope>
    <source>
        <strain evidence="3 4">DSM 103236</strain>
    </source>
</reference>
<dbReference type="InterPro" id="IPR037026">
    <property type="entry name" value="Vgr_OB-fold_dom_sf"/>
</dbReference>
<dbReference type="Gene3D" id="2.40.50.230">
    <property type="entry name" value="Gp5 N-terminal domain"/>
    <property type="match status" value="1"/>
</dbReference>
<dbReference type="AlphaFoldDB" id="A0A4R2H4T7"/>
<reference evidence="2" key="1">
    <citation type="journal article" date="2014" name="Int. J. Syst. Evol. Microbiol.">
        <title>Complete genome of a new Firmicutes species belonging to the dominant human colonic microbiota ('Ruminococcus bicirculans') reveals two chromosomes and a selective capacity to utilize plant glucans.</title>
        <authorList>
            <consortium name="NISC Comparative Sequencing Program"/>
            <person name="Wegmann U."/>
            <person name="Louis P."/>
            <person name="Goesmann A."/>
            <person name="Henrissat B."/>
            <person name="Duncan S.H."/>
            <person name="Flint H.J."/>
        </authorList>
    </citation>
    <scope>NUCLEOTIDE SEQUENCE</scope>
    <source>
        <strain evidence="2">CGMCC 1.15644</strain>
    </source>
</reference>
<protein>
    <submittedName>
        <fullName evidence="2">Type IV secretion protein Rhs</fullName>
    </submittedName>
    <submittedName>
        <fullName evidence="3">Uncharacterized protein involved in type VI secretion and phage assembly</fullName>
    </submittedName>
</protein>
<reference evidence="5" key="2">
    <citation type="journal article" date="2019" name="Int. J. Syst. Evol. Microbiol.">
        <title>The Global Catalogue of Microorganisms (GCM) 10K type strain sequencing project: providing services to taxonomists for standard genome sequencing and annotation.</title>
        <authorList>
            <consortium name="The Broad Institute Genomics Platform"/>
            <consortium name="The Broad Institute Genome Sequencing Center for Infectious Disease"/>
            <person name="Wu L."/>
            <person name="Ma J."/>
        </authorList>
    </citation>
    <scope>NUCLEOTIDE SEQUENCE [LARGE SCALE GENOMIC DNA]</scope>
    <source>
        <strain evidence="5">CGMCC 1.15644</strain>
    </source>
</reference>
<dbReference type="Proteomes" id="UP000295684">
    <property type="component" value="Unassembled WGS sequence"/>
</dbReference>
<evidence type="ECO:0000313" key="3">
    <source>
        <dbReference type="EMBL" id="TCO20671.1"/>
    </source>
</evidence>
<dbReference type="Gene3D" id="2.30.110.50">
    <property type="match status" value="1"/>
</dbReference>
<dbReference type="SUPFAM" id="SSF69279">
    <property type="entry name" value="Phage tail proteins"/>
    <property type="match status" value="1"/>
</dbReference>
<dbReference type="Pfam" id="PF04717">
    <property type="entry name" value="Phage_base_V"/>
    <property type="match status" value="1"/>
</dbReference>
<evidence type="ECO:0000313" key="4">
    <source>
        <dbReference type="Proteomes" id="UP000295684"/>
    </source>
</evidence>
<dbReference type="EMBL" id="BMJO01000007">
    <property type="protein sequence ID" value="GGE67213.1"/>
    <property type="molecule type" value="Genomic_DNA"/>
</dbReference>
<sequence>MDEYLNHMENQLITEINIEDQAIRHFASFSLQQAFNSHHYFELRFNHDQMGAPGLINLDDSRDFVGKTLTASFGYLAEQMQQFSGLVTRVELAQSHGYHGVLIVSGYSPTILIDRGEDLGSYLDKDLNEIVKLATIDTPANDLKIVANASRQANIDYLIQYKESDWEFLNRLSGEYHEWLYYDGKQLNFGKPDTQKDIALFYGRDVHNLQYAMELAPLKNKRFAYNPKQDEILQSESSGQADGNPDLAHAIKASNLMYSKTFNQPSMIRVDNSGDIKSHVDNEEKANISELLKVNASGDHAGLSIGAIAEITMSIRQEIAFVTESLGRFLITSITHNLDGTGKYHNTFEGVVASTERLLVTNYDKPHPDMQLADVVDNDDPQGQGRVKVKLKWECHTNDITEWLRVVSPNAGTGDTGKNRGFHVIPEKGDQVVIAFEEGNVARPVVMGSVYHGKSGDSSGFKNSNTKGLTSRKGSALTFDDLNHALNMGTSAANFVNIKNGQALLTAQAGNKIVIQSGKSTITLDKEGNIAISGENISINGRASIDIQSPKITMGNLAPAEGATPEQTAAATQTIDIKAKKITVEGEESIENTAPLVDLGKDAEGLTNMKGKTVNIDGAEEINLSSTIINSN</sequence>
<evidence type="ECO:0000259" key="1">
    <source>
        <dbReference type="Pfam" id="PF04717"/>
    </source>
</evidence>
<dbReference type="SUPFAM" id="SSF69255">
    <property type="entry name" value="gp5 N-terminal domain-like"/>
    <property type="match status" value="1"/>
</dbReference>
<name>A0A4R2H4T7_9SPHI</name>
<feature type="domain" description="Gp5/Type VI secretion system Vgr protein OB-fold" evidence="1">
    <location>
        <begin position="372"/>
        <end position="451"/>
    </location>
</feature>
<accession>A0A4R2H4T7</accession>
<gene>
    <name evidence="3" type="ORF">EV200_108111</name>
    <name evidence="2" type="ORF">GCM10011413_37310</name>
</gene>
<reference evidence="2" key="4">
    <citation type="submission" date="2024-05" db="EMBL/GenBank/DDBJ databases">
        <authorList>
            <person name="Sun Q."/>
            <person name="Zhou Y."/>
        </authorList>
    </citation>
    <scope>NUCLEOTIDE SEQUENCE</scope>
    <source>
        <strain evidence="2">CGMCC 1.15644</strain>
    </source>
</reference>
<comment type="caution">
    <text evidence="3">The sequence shown here is derived from an EMBL/GenBank/DDBJ whole genome shotgun (WGS) entry which is preliminary data.</text>
</comment>
<dbReference type="EMBL" id="SLWO01000008">
    <property type="protein sequence ID" value="TCO20671.1"/>
    <property type="molecule type" value="Genomic_DNA"/>
</dbReference>
<dbReference type="Pfam" id="PF05954">
    <property type="entry name" value="Phage_GPD"/>
    <property type="match status" value="1"/>
</dbReference>
<keyword evidence="5" id="KW-1185">Reference proteome</keyword>